<keyword evidence="2" id="KW-1185">Reference proteome</keyword>
<organism evidence="1 2">
    <name type="scientific">Rhodococcus wratislaviensis NBRC 100605</name>
    <dbReference type="NCBI Taxonomy" id="1219028"/>
    <lineage>
        <taxon>Bacteria</taxon>
        <taxon>Bacillati</taxon>
        <taxon>Actinomycetota</taxon>
        <taxon>Actinomycetes</taxon>
        <taxon>Mycobacteriales</taxon>
        <taxon>Nocardiaceae</taxon>
        <taxon>Rhodococcus</taxon>
    </lineage>
</organism>
<dbReference type="EMBL" id="BAWF01000065">
    <property type="protein sequence ID" value="GAF48997.1"/>
    <property type="molecule type" value="Genomic_DNA"/>
</dbReference>
<name>X0QBP5_RHOWR</name>
<proteinExistence type="predicted"/>
<evidence type="ECO:0000313" key="1">
    <source>
        <dbReference type="EMBL" id="GAF48997.1"/>
    </source>
</evidence>
<evidence type="ECO:0000313" key="2">
    <source>
        <dbReference type="Proteomes" id="UP000019491"/>
    </source>
</evidence>
<dbReference type="Proteomes" id="UP000019491">
    <property type="component" value="Unassembled WGS sequence"/>
</dbReference>
<dbReference type="RefSeq" id="WP_156046740.1">
    <property type="nucleotide sequence ID" value="NZ_BAWF01000065.1"/>
</dbReference>
<protein>
    <submittedName>
        <fullName evidence="1">Uncharacterized protein</fullName>
    </submittedName>
</protein>
<reference evidence="1 2" key="1">
    <citation type="submission" date="2014-02" db="EMBL/GenBank/DDBJ databases">
        <title>Whole genome shotgun sequence of Rhodococcus wratislaviensis NBRC 100605.</title>
        <authorList>
            <person name="Hosoyama A."/>
            <person name="Tsuchikane K."/>
            <person name="Yoshida I."/>
            <person name="Ohji S."/>
            <person name="Ichikawa N."/>
            <person name="Yamazoe A."/>
            <person name="Fujita N."/>
        </authorList>
    </citation>
    <scope>NUCLEOTIDE SEQUENCE [LARGE SCALE GENOMIC DNA]</scope>
    <source>
        <strain evidence="1 2">NBRC 100605</strain>
    </source>
</reference>
<accession>X0QBP5</accession>
<dbReference type="AlphaFoldDB" id="X0QBP5"/>
<sequence>MTGPAIQQAITAIAAGQCHRVALVNGNNGATANSTYGGFVGKAMVDIAMIATMIRRRART</sequence>
<gene>
    <name evidence="1" type="ORF">RW1_065_00020</name>
</gene>
<comment type="caution">
    <text evidence="1">The sequence shown here is derived from an EMBL/GenBank/DDBJ whole genome shotgun (WGS) entry which is preliminary data.</text>
</comment>